<name>Q3K449_PSEPF</name>
<dbReference type="HOGENOM" id="CLU_033785_1_0_6"/>
<protein>
    <submittedName>
        <fullName evidence="3">Transposition protein, TnsD-related protein</fullName>
    </submittedName>
</protein>
<proteinExistence type="predicted"/>
<dbReference type="InterPro" id="IPR032750">
    <property type="entry name" value="TnsD_C"/>
</dbReference>
<feature type="domain" description="Transposon Tn7 transposition protein TnsD C-terminal" evidence="2">
    <location>
        <begin position="367"/>
        <end position="526"/>
    </location>
</feature>
<sequence length="569" mass="64400">MTERSEMEHKFHFFPEPFPDETLHSVLSRYVRLSGFCGVAKVVALPPWKGSFSDNVPFPCRLNELEQALPHGTGLAVARMIEEHTLLPYYQPFLSEIQLHQARYQMEFGNGAGLKLSMGLIASRLEHASCARFCSKCIAHDQAQLGAAYWHRVHQLPGVYVCPVHEVPLRVVEHRVFSQFRRRLMLPDDEAVRLCAYLLEIPSKKRSTLLDLARCSNSLLQALAPPLDPIHIRSSLLRAAADSGIAGSTHRLRLSHLASFMKSHLDLLPDYGEYQILAEHSQGSAPTWVTKLLRKPRHSHHPLKYIVLTNALGIDIRDLLIDGLRPSVVSTQAESIGGQSPMLVTGVCSDLPVHAHPVVGKLSGLRRLIWKDAQRGMSACEIAGKRGVSLATTYRTIRANPDGPERWKDSRFKRELELRRERLSRQYKDRFAHDCADYEWLYRNDRAWLTEQCNSSGSRRLGRKPSSVFVDLDPSLAAEIHNCASRLFSSPTKPVWVNRSRIGRELGAVARFEKQLGKLPMCAVALDQVCESRQQFHCRRLAWAKQQLLLDGVRVTKSRLYRLASIRMG</sequence>
<evidence type="ECO:0000259" key="2">
    <source>
        <dbReference type="Pfam" id="PF15978"/>
    </source>
</evidence>
<dbReference type="Pfam" id="PF06527">
    <property type="entry name" value="TniQ"/>
    <property type="match status" value="1"/>
</dbReference>
<feature type="domain" description="TniQ" evidence="1">
    <location>
        <begin position="13"/>
        <end position="169"/>
    </location>
</feature>
<accession>Q3K449</accession>
<feature type="domain" description="Transposon Tn7 transposition protein TnsD C-terminal" evidence="2">
    <location>
        <begin position="212"/>
        <end position="322"/>
    </location>
</feature>
<gene>
    <name evidence="3" type="ordered locus">Pfl01_5722</name>
</gene>
<dbReference type="EMBL" id="CP000094">
    <property type="protein sequence ID" value="ABA77455.1"/>
    <property type="molecule type" value="Genomic_DNA"/>
</dbReference>
<evidence type="ECO:0000259" key="1">
    <source>
        <dbReference type="Pfam" id="PF06527"/>
    </source>
</evidence>
<dbReference type="eggNOG" id="COG2963">
    <property type="taxonomic scope" value="Bacteria"/>
</dbReference>
<dbReference type="Pfam" id="PF15978">
    <property type="entry name" value="TnsD"/>
    <property type="match status" value="2"/>
</dbReference>
<dbReference type="KEGG" id="pfo:Pfl01_5722"/>
<evidence type="ECO:0000313" key="3">
    <source>
        <dbReference type="EMBL" id="ABA77455.1"/>
    </source>
</evidence>
<dbReference type="AlphaFoldDB" id="Q3K449"/>
<dbReference type="InterPro" id="IPR009492">
    <property type="entry name" value="TniQ"/>
</dbReference>
<evidence type="ECO:0000313" key="4">
    <source>
        <dbReference type="Proteomes" id="UP000002704"/>
    </source>
</evidence>
<reference evidence="3 4" key="1">
    <citation type="journal article" date="2009" name="Genome Biol.">
        <title>Genomic and genetic analyses of diversity and plant interactions of Pseudomonas fluorescens.</title>
        <authorList>
            <person name="Silby M.W."/>
            <person name="Cerdeno-Tarraga A.M."/>
            <person name="Vernikos G.S."/>
            <person name="Giddens S.R."/>
            <person name="Jackson R.W."/>
            <person name="Preston G.M."/>
            <person name="Zhang X.X."/>
            <person name="Moon C.D."/>
            <person name="Gehrig S.M."/>
            <person name="Godfrey S.A."/>
            <person name="Knight C.G."/>
            <person name="Malone J.G."/>
            <person name="Robinson Z."/>
            <person name="Spiers A.J."/>
            <person name="Harris S."/>
            <person name="Challis G.L."/>
            <person name="Yaxley A.M."/>
            <person name="Harris D."/>
            <person name="Seeger K."/>
            <person name="Murphy L."/>
            <person name="Rutter S."/>
            <person name="Squares R."/>
            <person name="Quail M.A."/>
            <person name="Saunders E."/>
            <person name="Mavromatis K."/>
            <person name="Brettin T.S."/>
            <person name="Bentley S.D."/>
            <person name="Hothersall J."/>
            <person name="Stephens E."/>
            <person name="Thomas C.M."/>
            <person name="Parkhill J."/>
            <person name="Levy S.B."/>
            <person name="Rainey P.B."/>
            <person name="Thomson N.R."/>
        </authorList>
    </citation>
    <scope>NUCLEOTIDE SEQUENCE [LARGE SCALE GENOMIC DNA]</scope>
    <source>
        <strain evidence="3 4">Pf0-1</strain>
    </source>
</reference>
<organism evidence="3 4">
    <name type="scientific">Pseudomonas fluorescens (strain Pf0-1)</name>
    <dbReference type="NCBI Taxonomy" id="205922"/>
    <lineage>
        <taxon>Bacteria</taxon>
        <taxon>Pseudomonadati</taxon>
        <taxon>Pseudomonadota</taxon>
        <taxon>Gammaproteobacteria</taxon>
        <taxon>Pseudomonadales</taxon>
        <taxon>Pseudomonadaceae</taxon>
        <taxon>Pseudomonas</taxon>
    </lineage>
</organism>
<dbReference type="Proteomes" id="UP000002704">
    <property type="component" value="Chromosome"/>
</dbReference>